<organism evidence="2 3">
    <name type="scientific">Athelia psychrophila</name>
    <dbReference type="NCBI Taxonomy" id="1759441"/>
    <lineage>
        <taxon>Eukaryota</taxon>
        <taxon>Fungi</taxon>
        <taxon>Dikarya</taxon>
        <taxon>Basidiomycota</taxon>
        <taxon>Agaricomycotina</taxon>
        <taxon>Agaricomycetes</taxon>
        <taxon>Agaricomycetidae</taxon>
        <taxon>Atheliales</taxon>
        <taxon>Atheliaceae</taxon>
        <taxon>Athelia</taxon>
    </lineage>
</organism>
<protein>
    <recommendedName>
        <fullName evidence="1">CxC2-like cysteine cluster KDZ transposase-associated domain-containing protein</fullName>
    </recommendedName>
</protein>
<evidence type="ECO:0000313" key="2">
    <source>
        <dbReference type="EMBL" id="KZP09061.1"/>
    </source>
</evidence>
<evidence type="ECO:0000259" key="1">
    <source>
        <dbReference type="Pfam" id="PF18803"/>
    </source>
</evidence>
<accession>A0A165XZV0</accession>
<feature type="non-terminal residue" evidence="2">
    <location>
        <position position="1"/>
    </location>
</feature>
<feature type="domain" description="CxC2-like cysteine cluster KDZ transposase-associated" evidence="1">
    <location>
        <begin position="12"/>
        <end position="119"/>
    </location>
</feature>
<dbReference type="OrthoDB" id="2682806at2759"/>
<dbReference type="Proteomes" id="UP000076532">
    <property type="component" value="Unassembled WGS sequence"/>
</dbReference>
<name>A0A165XZV0_9AGAM</name>
<dbReference type="EMBL" id="KV417708">
    <property type="protein sequence ID" value="KZP09061.1"/>
    <property type="molecule type" value="Genomic_DNA"/>
</dbReference>
<reference evidence="2 3" key="1">
    <citation type="journal article" date="2016" name="Mol. Biol. Evol.">
        <title>Comparative Genomics of Early-Diverging Mushroom-Forming Fungi Provides Insights into the Origins of Lignocellulose Decay Capabilities.</title>
        <authorList>
            <person name="Nagy L.G."/>
            <person name="Riley R."/>
            <person name="Tritt A."/>
            <person name="Adam C."/>
            <person name="Daum C."/>
            <person name="Floudas D."/>
            <person name="Sun H."/>
            <person name="Yadav J.S."/>
            <person name="Pangilinan J."/>
            <person name="Larsson K.H."/>
            <person name="Matsuura K."/>
            <person name="Barry K."/>
            <person name="Labutti K."/>
            <person name="Kuo R."/>
            <person name="Ohm R.A."/>
            <person name="Bhattacharya S.S."/>
            <person name="Shirouzu T."/>
            <person name="Yoshinaga Y."/>
            <person name="Martin F.M."/>
            <person name="Grigoriev I.V."/>
            <person name="Hibbett D.S."/>
        </authorList>
    </citation>
    <scope>NUCLEOTIDE SEQUENCE [LARGE SCALE GENOMIC DNA]</scope>
    <source>
        <strain evidence="2 3">CBS 109695</strain>
    </source>
</reference>
<dbReference type="InterPro" id="IPR041457">
    <property type="entry name" value="CxC2_KDZ-assoc"/>
</dbReference>
<sequence>YWNGSHFQPTSLKALGLHIQLGHGVGESCVNPVATPGDDFVIINCNSIHQVVLNCCGCTSTTKETIQLLHARLYPATVQAPKTAATFNVLEFFHILTFDSEASAFKFYQTLSCCTDNTGTLNIPVCSFMLCNIKYTNREFSGPL</sequence>
<dbReference type="Pfam" id="PF18803">
    <property type="entry name" value="CxC2"/>
    <property type="match status" value="1"/>
</dbReference>
<dbReference type="STRING" id="436010.A0A165XZV0"/>
<keyword evidence="3" id="KW-1185">Reference proteome</keyword>
<gene>
    <name evidence="2" type="ORF">FIBSPDRAFT_760507</name>
</gene>
<proteinExistence type="predicted"/>
<evidence type="ECO:0000313" key="3">
    <source>
        <dbReference type="Proteomes" id="UP000076532"/>
    </source>
</evidence>
<dbReference type="AlphaFoldDB" id="A0A165XZV0"/>